<comment type="caution">
    <text evidence="1">The sequence shown here is derived from an EMBL/GenBank/DDBJ whole genome shotgun (WGS) entry which is preliminary data.</text>
</comment>
<sequence length="111" mass="12109">MGQPGTQSLQAIYAEMIPEDERTKLANGTLDVYEKWLTTHAETLKKDPAQQAQGQVLANSVAMLGKCYRDTKAGDEVVVMQGLAAMLLPERQGMYAEKLAAPNTSVRCLPI</sequence>
<accession>A0A645H717</accession>
<protein>
    <submittedName>
        <fullName evidence="1">Uncharacterized protein</fullName>
    </submittedName>
</protein>
<proteinExistence type="predicted"/>
<dbReference type="EMBL" id="VSSQ01083879">
    <property type="protein sequence ID" value="MPN32074.1"/>
    <property type="molecule type" value="Genomic_DNA"/>
</dbReference>
<evidence type="ECO:0000313" key="1">
    <source>
        <dbReference type="EMBL" id="MPN32074.1"/>
    </source>
</evidence>
<organism evidence="1">
    <name type="scientific">bioreactor metagenome</name>
    <dbReference type="NCBI Taxonomy" id="1076179"/>
    <lineage>
        <taxon>unclassified sequences</taxon>
        <taxon>metagenomes</taxon>
        <taxon>ecological metagenomes</taxon>
    </lineage>
</organism>
<dbReference type="AlphaFoldDB" id="A0A645H717"/>
<gene>
    <name evidence="1" type="ORF">SDC9_179550</name>
</gene>
<name>A0A645H717_9ZZZZ</name>
<reference evidence="1" key="1">
    <citation type="submission" date="2019-08" db="EMBL/GenBank/DDBJ databases">
        <authorList>
            <person name="Kucharzyk K."/>
            <person name="Murdoch R.W."/>
            <person name="Higgins S."/>
            <person name="Loffler F."/>
        </authorList>
    </citation>
    <scope>NUCLEOTIDE SEQUENCE</scope>
</reference>